<sequence>MATVFRRFWLAWLVAAIGLVLICAGIATATVFRPSDTQTATLPSSVDSQIVVTRPGVLSLYSSDLTVKASGPADTVVAIGRSTDVAGWVDGMAHTRIDGIDTDGTLLVSTVKATGDAQVSSPADSDMWAASRQVTKGSASLEWPQHNDGQWSLIAYSPSGAPKVSLEWHTGVKTPWLWPLVIAGIIALLLAALIAWLSARRLRRADAGHVDERPATPTEVDEWGNPVAQVAATDEPADEREAESDIAADLPVEDDEQVSEREADDSIEAQQEAAWDAADDEAGVYDPTTGYRTLAAPAAWQSEEREEQVDDQSSAECTIPAPPPLSAHTPSRKQMREARKRGQATIEIDGVKYPTGLIPVVRDQVLAVSDSEEGADIDEFGGDSVFGEEPRS</sequence>
<evidence type="ECO:0000313" key="4">
    <source>
        <dbReference type="Proteomes" id="UP000627538"/>
    </source>
</evidence>
<keyword evidence="2" id="KW-1133">Transmembrane helix</keyword>
<accession>A0A8I0GBV8</accession>
<gene>
    <name evidence="3" type="ORF">H8R10_06760</name>
</gene>
<keyword evidence="4" id="KW-1185">Reference proteome</keyword>
<keyword evidence="2" id="KW-0812">Transmembrane</keyword>
<proteinExistence type="predicted"/>
<dbReference type="EMBL" id="JACRUO010000002">
    <property type="protein sequence ID" value="MBD3689923.1"/>
    <property type="molecule type" value="Genomic_DNA"/>
</dbReference>
<protein>
    <submittedName>
        <fullName evidence="3">Uncharacterized protein</fullName>
    </submittedName>
</protein>
<name>A0A8I0GBV8_9ACTO</name>
<evidence type="ECO:0000256" key="1">
    <source>
        <dbReference type="SAM" id="MobiDB-lite"/>
    </source>
</evidence>
<dbReference type="RefSeq" id="WP_191072038.1">
    <property type="nucleotide sequence ID" value="NZ_JACRUO010000002.1"/>
</dbReference>
<feature type="region of interest" description="Disordered" evidence="1">
    <location>
        <begin position="298"/>
        <end position="347"/>
    </location>
</feature>
<feature type="transmembrane region" description="Helical" evidence="2">
    <location>
        <begin position="176"/>
        <end position="197"/>
    </location>
</feature>
<comment type="caution">
    <text evidence="3">The sequence shown here is derived from an EMBL/GenBank/DDBJ whole genome shotgun (WGS) entry which is preliminary data.</text>
</comment>
<keyword evidence="2" id="KW-0472">Membrane</keyword>
<dbReference type="AlphaFoldDB" id="A0A8I0GBV8"/>
<feature type="region of interest" description="Disordered" evidence="1">
    <location>
        <begin position="370"/>
        <end position="392"/>
    </location>
</feature>
<organism evidence="3 4">
    <name type="scientific">Nanchangia anserum</name>
    <dbReference type="NCBI Taxonomy" id="2692125"/>
    <lineage>
        <taxon>Bacteria</taxon>
        <taxon>Bacillati</taxon>
        <taxon>Actinomycetota</taxon>
        <taxon>Actinomycetes</taxon>
        <taxon>Actinomycetales</taxon>
        <taxon>Actinomycetaceae</taxon>
        <taxon>Nanchangia</taxon>
    </lineage>
</organism>
<dbReference type="Proteomes" id="UP000627538">
    <property type="component" value="Unassembled WGS sequence"/>
</dbReference>
<feature type="region of interest" description="Disordered" evidence="1">
    <location>
        <begin position="209"/>
        <end position="268"/>
    </location>
</feature>
<feature type="compositionally biased region" description="Acidic residues" evidence="1">
    <location>
        <begin position="235"/>
        <end position="267"/>
    </location>
</feature>
<evidence type="ECO:0000256" key="2">
    <source>
        <dbReference type="SAM" id="Phobius"/>
    </source>
</evidence>
<evidence type="ECO:0000313" key="3">
    <source>
        <dbReference type="EMBL" id="MBD3689923.1"/>
    </source>
</evidence>
<reference evidence="3 4" key="1">
    <citation type="submission" date="2020-08" db="EMBL/GenBank/DDBJ databases">
        <title>Winkia gen. nov., sp. nov., isolated from faeces of the Anser albifrons in China.</title>
        <authorList>
            <person name="Liu Q."/>
        </authorList>
    </citation>
    <scope>NUCLEOTIDE SEQUENCE [LARGE SCALE GENOMIC DNA]</scope>
    <source>
        <strain evidence="3 4">C62</strain>
    </source>
</reference>
<feature type="compositionally biased region" description="Acidic residues" evidence="1">
    <location>
        <begin position="370"/>
        <end position="381"/>
    </location>
</feature>
<feature type="compositionally biased region" description="Basic residues" evidence="1">
    <location>
        <begin position="330"/>
        <end position="342"/>
    </location>
</feature>